<accession>A0A834R4F0</accession>
<dbReference type="SMART" id="SM00498">
    <property type="entry name" value="FH2"/>
    <property type="match status" value="1"/>
</dbReference>
<feature type="domain" description="FH2" evidence="3">
    <location>
        <begin position="647"/>
        <end position="1129"/>
    </location>
</feature>
<reference evidence="6" key="1">
    <citation type="journal article" date="2020" name="PLoS Negl. Trop. Dis.">
        <title>High-quality nuclear genome for Sarcoptes scabiei-A critical resource for a neglected parasite.</title>
        <authorList>
            <person name="Korhonen P.K."/>
            <person name="Gasser R.B."/>
            <person name="Ma G."/>
            <person name="Wang T."/>
            <person name="Stroehlein A.J."/>
            <person name="Young N.D."/>
            <person name="Ang C.S."/>
            <person name="Fernando D.D."/>
            <person name="Lu H.C."/>
            <person name="Taylor S."/>
            <person name="Reynolds S.L."/>
            <person name="Mofiz E."/>
            <person name="Najaraj S.H."/>
            <person name="Gowda H."/>
            <person name="Madugundu A."/>
            <person name="Renuse S."/>
            <person name="Holt D."/>
            <person name="Pandey A."/>
            <person name="Papenfuss A.T."/>
            <person name="Fischer K."/>
        </authorList>
    </citation>
    <scope>NUCLEOTIDE SEQUENCE [LARGE SCALE GENOMIC DNA]</scope>
</reference>
<keyword evidence="6" id="KW-1185">Reference proteome</keyword>
<feature type="region of interest" description="Disordered" evidence="2">
    <location>
        <begin position="1301"/>
        <end position="1323"/>
    </location>
</feature>
<dbReference type="InterPro" id="IPR015425">
    <property type="entry name" value="FH2_Formin"/>
</dbReference>
<dbReference type="InterPro" id="IPR042201">
    <property type="entry name" value="FH2_Formin_sf"/>
</dbReference>
<gene>
    <name evidence="4" type="ORF">SSS_1208</name>
</gene>
<dbReference type="EnsemblMetazoa" id="SSS_1208s_mrna">
    <property type="protein sequence ID" value="KAF7489469.1"/>
    <property type="gene ID" value="SSS_1208"/>
</dbReference>
<feature type="coiled-coil region" evidence="1">
    <location>
        <begin position="986"/>
        <end position="1013"/>
    </location>
</feature>
<sequence>MKLNSSSSSPTPLLMNNHHRNGLHRSGKPMMATPVPTSDFSRQAYSSPFFPLRSSRTGIPISAATSSSSSLSMKAASNKAIETFSMADESSKVNCHNRFNLKQSTIVQRKQPAVAAASSSLPTDSRVHSKRTSMNSSNNRSNSFKPAHPRSQQRPQRTNAISPPKTNSRRANLSSLPRPLISSKQEIVSTEKSKTFQNNISSFSSMPLSSISFKSSRISSTHINQSKSTYTTKNSFQKPNNNGSFRDSKLNSYIMTDMKAKNLIESIINGDFDKKKSILNELCQWCRTDSEDGINLDASNRVLDVLLHFQKLALRNPNKPSECKPIMFIDYLIDEFDKSSETEGKIETKKIEYKALILELINHIQRLQPTSIDWIRFRLLIDKRFDCLINAILSKTIEDDLLITECRIYKESVREHIKQFEIDENHCNVFHALLLIRTILVDSNPKLSKAVSSMLKFLNIIVGQLYSNCKSIWSGSVKMIEMIDKFSNLLMSIQHDIYNPNTIGGDRENHLEWFLNEFDSFIDKVRSRNLKSSSPDSANESNDSLSSLISSSSSTPSLISVQSSSSEESFNEHDHSNELISSKSSPQPSPPPPPPPPPPPLPPLSFLVTKTSPMILPPQPLSSNSFPLLDQNRCPEFESASLPSTVDLLPQKPRTKMKTINWAKIPKNMIVKRFQHTTKINNRSNVWSLIGKKYKENKAGSDDLIRLVDFDELEELFCLPLSQRVVPGTVPKNDASNSCPNSPRFQRRNSTTRCLLDNVISDHHSSDDDTNPDKSIDSITTSLEQSILSVLDSKRSLSINVFLKQYKSSNGFEDLIDWIEAAEHQSFGLEKLKLLKQLLPDTKEQQILIEYGRTNCADRMPLAERFVYRLISIKHFRLKIDFMLLRAECETNLPWLQHSTKSIKEAANELMVSQKLQKILALVLISGNFLNFGGYAGDAAGFKIMSLLKLPEIRSNKPGVYLIHYLAMQATKKNLDDFFDELPTLIEASKISMENLKIEVNSLKEKVESIKLKIDSAFGHNTLPEKEFDINPYHNHRDDEEIFREEITSFLEISEQSIENLASIIENDLETSRLELAEFFCEEPKQFKFEQCFQIFLFFVQRFKISLEENRKNEENQKRLRNRQIIVNRFLSHQGTQKDQDDFNTVVNTPRKFSITSLTNETTLSPLNNCNEERCSSSDTDQNAIINCPKIKPNSQIQSNKIKSLNIQEHSSLVELLTSTTTPIDVNIEGNIHGSHFRRIGSGRRSLRNYMVENDCTDDKRERKIDPLQLCESMTESVVKADSKISPTTFDRFSLLRRTYKSSKDDQSSSSSTETETIARNLEESNLPRIVVDECSSSDPNDKEGTSYHKIAPEKSVPKPKNFLNIELKKKSSMLNQYIQQFSSIISPSKSYDSNDTIHQKFDRKSCNKTSLPPTISDVYPDSFETIKRGKQDGSMSKKISALGQLKSSTKASSSLTSCKISSKKQPSIQTLSRK</sequence>
<dbReference type="Proteomes" id="UP000070412">
    <property type="component" value="Unassembled WGS sequence"/>
</dbReference>
<dbReference type="PANTHER" id="PTHR46345:SF8">
    <property type="entry name" value="FORMIN 3, ISOFORM B"/>
    <property type="match status" value="1"/>
</dbReference>
<feature type="compositionally biased region" description="Pro residues" evidence="2">
    <location>
        <begin position="587"/>
        <end position="603"/>
    </location>
</feature>
<feature type="region of interest" description="Disordered" evidence="2">
    <location>
        <begin position="1"/>
        <end position="30"/>
    </location>
</feature>
<evidence type="ECO:0000313" key="4">
    <source>
        <dbReference type="EMBL" id="KAF7489469.1"/>
    </source>
</evidence>
<feature type="compositionally biased region" description="Low complexity" evidence="2">
    <location>
        <begin position="540"/>
        <end position="568"/>
    </location>
</feature>
<dbReference type="Pfam" id="PF02181">
    <property type="entry name" value="FH2"/>
    <property type="match status" value="1"/>
</dbReference>
<evidence type="ECO:0000259" key="3">
    <source>
        <dbReference type="PROSITE" id="PS51444"/>
    </source>
</evidence>
<organism evidence="4">
    <name type="scientific">Sarcoptes scabiei</name>
    <name type="common">Itch mite</name>
    <name type="synonym">Acarus scabiei</name>
    <dbReference type="NCBI Taxonomy" id="52283"/>
    <lineage>
        <taxon>Eukaryota</taxon>
        <taxon>Metazoa</taxon>
        <taxon>Ecdysozoa</taxon>
        <taxon>Arthropoda</taxon>
        <taxon>Chelicerata</taxon>
        <taxon>Arachnida</taxon>
        <taxon>Acari</taxon>
        <taxon>Acariformes</taxon>
        <taxon>Sarcoptiformes</taxon>
        <taxon>Astigmata</taxon>
        <taxon>Psoroptidia</taxon>
        <taxon>Sarcoptoidea</taxon>
        <taxon>Sarcoptidae</taxon>
        <taxon>Sarcoptinae</taxon>
        <taxon>Sarcoptes</taxon>
    </lineage>
</organism>
<evidence type="ECO:0000256" key="2">
    <source>
        <dbReference type="SAM" id="MobiDB-lite"/>
    </source>
</evidence>
<feature type="compositionally biased region" description="Basic residues" evidence="2">
    <location>
        <begin position="17"/>
        <end position="27"/>
    </location>
</feature>
<feature type="region of interest" description="Disordered" evidence="2">
    <location>
        <begin position="529"/>
        <end position="607"/>
    </location>
</feature>
<evidence type="ECO:0000256" key="1">
    <source>
        <dbReference type="SAM" id="Coils"/>
    </source>
</evidence>
<dbReference type="SUPFAM" id="SSF101447">
    <property type="entry name" value="Formin homology 2 domain (FH2 domain)"/>
    <property type="match status" value="1"/>
</dbReference>
<feature type="compositionally biased region" description="Polar residues" evidence="2">
    <location>
        <begin position="1466"/>
        <end position="1475"/>
    </location>
</feature>
<protein>
    <submittedName>
        <fullName evidence="4">FH2 domain-containing protein 1</fullName>
    </submittedName>
</protein>
<feature type="compositionally biased region" description="Low complexity" evidence="2">
    <location>
        <begin position="1446"/>
        <end position="1465"/>
    </location>
</feature>
<feature type="region of interest" description="Disordered" evidence="2">
    <location>
        <begin position="1329"/>
        <end position="1348"/>
    </location>
</feature>
<keyword evidence="1" id="KW-0175">Coiled coil</keyword>
<dbReference type="PROSITE" id="PS51444">
    <property type="entry name" value="FH2"/>
    <property type="match status" value="1"/>
</dbReference>
<name>A0A834R4F0_SARSC</name>
<feature type="compositionally biased region" description="Low complexity" evidence="2">
    <location>
        <begin position="133"/>
        <end position="143"/>
    </location>
</feature>
<dbReference type="Gene3D" id="1.20.58.2220">
    <property type="entry name" value="Formin, FH2 domain"/>
    <property type="match status" value="1"/>
</dbReference>
<reference evidence="5" key="3">
    <citation type="submission" date="2022-06" db="UniProtKB">
        <authorList>
            <consortium name="EnsemblMetazoa"/>
        </authorList>
    </citation>
    <scope>IDENTIFICATION</scope>
</reference>
<feature type="compositionally biased region" description="Polar residues" evidence="2">
    <location>
        <begin position="150"/>
        <end position="175"/>
    </location>
</feature>
<evidence type="ECO:0000313" key="6">
    <source>
        <dbReference type="Proteomes" id="UP000070412"/>
    </source>
</evidence>
<feature type="region of interest" description="Disordered" evidence="2">
    <location>
        <begin position="104"/>
        <end position="192"/>
    </location>
</feature>
<feature type="compositionally biased region" description="Polar residues" evidence="2">
    <location>
        <begin position="530"/>
        <end position="539"/>
    </location>
</feature>
<proteinExistence type="predicted"/>
<evidence type="ECO:0000313" key="5">
    <source>
        <dbReference type="EnsemblMetazoa" id="KAF7489469.1"/>
    </source>
</evidence>
<feature type="region of interest" description="Disordered" evidence="2">
    <location>
        <begin position="224"/>
        <end position="244"/>
    </location>
</feature>
<dbReference type="PANTHER" id="PTHR46345">
    <property type="entry name" value="INVERTED FORMIN-2"/>
    <property type="match status" value="1"/>
</dbReference>
<dbReference type="EMBL" id="WVUK01000064">
    <property type="protein sequence ID" value="KAF7489469.1"/>
    <property type="molecule type" value="Genomic_DNA"/>
</dbReference>
<dbReference type="OrthoDB" id="26518at2759"/>
<feature type="region of interest" description="Disordered" evidence="2">
    <location>
        <begin position="1427"/>
        <end position="1475"/>
    </location>
</feature>
<reference evidence="4" key="2">
    <citation type="submission" date="2020-01" db="EMBL/GenBank/DDBJ databases">
        <authorList>
            <person name="Korhonen P.K.K."/>
            <person name="Guangxu M.G."/>
            <person name="Wang T.W."/>
            <person name="Stroehlein A.J.S."/>
            <person name="Young N.D."/>
            <person name="Ang C.-S.A."/>
            <person name="Fernando D.W.F."/>
            <person name="Lu H.L."/>
            <person name="Taylor S.T."/>
            <person name="Ehtesham M.E.M."/>
            <person name="Najaraj S.H.N."/>
            <person name="Harsha G.H.G."/>
            <person name="Madugundu A.M."/>
            <person name="Renuse S.R."/>
            <person name="Holt D.H."/>
            <person name="Pandey A.P."/>
            <person name="Papenfuss A.P."/>
            <person name="Gasser R.B.G."/>
            <person name="Fischer K.F."/>
        </authorList>
    </citation>
    <scope>NUCLEOTIDE SEQUENCE</scope>
    <source>
        <strain evidence="4">SSS_KF_BRIS2020</strain>
    </source>
</reference>